<accession>A0A9P0CYN8</accession>
<proteinExistence type="predicted"/>
<organism evidence="2 3">
    <name type="scientific">Psylliodes chrysocephalus</name>
    <dbReference type="NCBI Taxonomy" id="3402493"/>
    <lineage>
        <taxon>Eukaryota</taxon>
        <taxon>Metazoa</taxon>
        <taxon>Ecdysozoa</taxon>
        <taxon>Arthropoda</taxon>
        <taxon>Hexapoda</taxon>
        <taxon>Insecta</taxon>
        <taxon>Pterygota</taxon>
        <taxon>Neoptera</taxon>
        <taxon>Endopterygota</taxon>
        <taxon>Coleoptera</taxon>
        <taxon>Polyphaga</taxon>
        <taxon>Cucujiformia</taxon>
        <taxon>Chrysomeloidea</taxon>
        <taxon>Chrysomelidae</taxon>
        <taxon>Galerucinae</taxon>
        <taxon>Alticini</taxon>
        <taxon>Psylliodes</taxon>
    </lineage>
</organism>
<feature type="compositionally biased region" description="Polar residues" evidence="1">
    <location>
        <begin position="248"/>
        <end position="259"/>
    </location>
</feature>
<feature type="compositionally biased region" description="Polar residues" evidence="1">
    <location>
        <begin position="545"/>
        <end position="573"/>
    </location>
</feature>
<feature type="region of interest" description="Disordered" evidence="1">
    <location>
        <begin position="21"/>
        <end position="115"/>
    </location>
</feature>
<dbReference type="Proteomes" id="UP001153636">
    <property type="component" value="Chromosome 21"/>
</dbReference>
<feature type="region of interest" description="Disordered" evidence="1">
    <location>
        <begin position="350"/>
        <end position="457"/>
    </location>
</feature>
<feature type="region of interest" description="Disordered" evidence="1">
    <location>
        <begin position="637"/>
        <end position="657"/>
    </location>
</feature>
<feature type="compositionally biased region" description="Polar residues" evidence="1">
    <location>
        <begin position="387"/>
        <end position="404"/>
    </location>
</feature>
<gene>
    <name evidence="2" type="ORF">PSYICH_LOCUS8021</name>
</gene>
<evidence type="ECO:0000313" key="2">
    <source>
        <dbReference type="EMBL" id="CAH1107349.1"/>
    </source>
</evidence>
<name>A0A9P0CYN8_9CUCU</name>
<sequence>MSEPSGPIRAEYETVYSKRLRERINSKKQPTLNVNVARKRTSSNSPKILKAKNHHPYKTVSTRENTVISTNLGSENKLRRDPLSKMFSKKSLEKTVEAPDESDSDKIAHQTNKDCPGAVSELAECTTSRNNQNESWYESLLKDEESMEKTPAASGYVGGTLKKTENLRAFSKSKEKDDLTSAEKPESSEKSVRYVKSMEKNDGTNKANKSSEKTISTDPKDHRAHLQSMEKDDSHNAEELDSSEKSDSVTTDGTESSPDSLEVSDGVIRSDSQESLEKLRRVLEDEGEESQSPNISNNTVLEMDDSENIDKIPTAVKKVSTFGKYGENFELYNSAYKTLEMPKNTQIRKFDFGPNAHTSGDDSTITPGISPDRGFEFGASNIFKDLQGTSKQDKSTQPVHNLTHGSADKNQAEGGSSSPRFGIALTASVSRSNTLKPPKSTGAVPKSTRTRIPSDPRIKIHAMTSDIPQSVAQTIFSTGNQTSEDDLNTAQGHKYRVSSSRNRSPSITPKSLKATRLQHPYKSVSTQGAKTNSTNLGSSDHPRGTPTQKFFSQKSSENGLEQMVTKVTTNNVPSEPPVAKSTTGSSTVHTDKTPSGKPKIPPTKKSLEKADVLKTSDTHAELESIENTVRLLAKIDEPNRKSSEKTTAKFESIENTDRLPAKIDEVNRKSLENTDLFDSKLTDLELESKENAAGHITDTVEPNKESWEKFNSGTYSDSTEPCDNSDNNTSDTSNESLDS</sequence>
<feature type="region of interest" description="Disordered" evidence="1">
    <location>
        <begin position="689"/>
        <end position="739"/>
    </location>
</feature>
<feature type="compositionally biased region" description="Polar residues" evidence="1">
    <location>
        <begin position="523"/>
        <end position="538"/>
    </location>
</feature>
<feature type="compositionally biased region" description="Basic and acidic residues" evidence="1">
    <location>
        <begin position="228"/>
        <end position="247"/>
    </location>
</feature>
<feature type="region of interest" description="Disordered" evidence="1">
    <location>
        <begin position="141"/>
        <end position="306"/>
    </location>
</feature>
<dbReference type="EMBL" id="OV651833">
    <property type="protein sequence ID" value="CAH1107349.1"/>
    <property type="molecule type" value="Genomic_DNA"/>
</dbReference>
<dbReference type="AlphaFoldDB" id="A0A9P0CYN8"/>
<evidence type="ECO:0000256" key="1">
    <source>
        <dbReference type="SAM" id="MobiDB-lite"/>
    </source>
</evidence>
<feature type="compositionally biased region" description="Polar residues" evidence="1">
    <location>
        <begin position="709"/>
        <end position="722"/>
    </location>
</feature>
<feature type="compositionally biased region" description="Polar residues" evidence="1">
    <location>
        <begin position="204"/>
        <end position="217"/>
    </location>
</feature>
<reference evidence="2" key="1">
    <citation type="submission" date="2022-01" db="EMBL/GenBank/DDBJ databases">
        <authorList>
            <person name="King R."/>
        </authorList>
    </citation>
    <scope>NUCLEOTIDE SEQUENCE</scope>
</reference>
<feature type="region of interest" description="Disordered" evidence="1">
    <location>
        <begin position="480"/>
        <end position="607"/>
    </location>
</feature>
<feature type="compositionally biased region" description="Basic and acidic residues" evidence="1">
    <location>
        <begin position="271"/>
        <end position="284"/>
    </location>
</feature>
<evidence type="ECO:0000313" key="3">
    <source>
        <dbReference type="Proteomes" id="UP001153636"/>
    </source>
</evidence>
<feature type="compositionally biased region" description="Low complexity" evidence="1">
    <location>
        <begin position="724"/>
        <end position="739"/>
    </location>
</feature>
<keyword evidence="3" id="KW-1185">Reference proteome</keyword>
<feature type="compositionally biased region" description="Polar residues" evidence="1">
    <location>
        <begin position="356"/>
        <end position="367"/>
    </location>
</feature>
<feature type="compositionally biased region" description="Polar residues" evidence="1">
    <location>
        <begin position="290"/>
        <end position="300"/>
    </location>
</feature>
<protein>
    <submittedName>
        <fullName evidence="2">Uncharacterized protein</fullName>
    </submittedName>
</protein>
<feature type="compositionally biased region" description="Polar residues" evidence="1">
    <location>
        <begin position="497"/>
        <end position="509"/>
    </location>
</feature>
<feature type="compositionally biased region" description="Basic and acidic residues" evidence="1">
    <location>
        <begin position="162"/>
        <end position="203"/>
    </location>
</feature>
<feature type="compositionally biased region" description="Polar residues" evidence="1">
    <location>
        <begin position="59"/>
        <end position="74"/>
    </location>
</feature>